<organism evidence="1 2">
    <name type="scientific">Equus asinus</name>
    <name type="common">Donkey</name>
    <name type="synonym">Equus africanus asinus</name>
    <dbReference type="NCBI Taxonomy" id="9793"/>
    <lineage>
        <taxon>Eukaryota</taxon>
        <taxon>Metazoa</taxon>
        <taxon>Chordata</taxon>
        <taxon>Craniata</taxon>
        <taxon>Vertebrata</taxon>
        <taxon>Euteleostomi</taxon>
        <taxon>Mammalia</taxon>
        <taxon>Eutheria</taxon>
        <taxon>Laurasiatheria</taxon>
        <taxon>Perissodactyla</taxon>
        <taxon>Equidae</taxon>
        <taxon>Equus</taxon>
    </lineage>
</organism>
<dbReference type="Gene3D" id="1.10.510.10">
    <property type="entry name" value="Transferase(Phosphotransferase) domain 1"/>
    <property type="match status" value="1"/>
</dbReference>
<dbReference type="GeneTree" id="ENSGT00910000148611"/>
<proteinExistence type="predicted"/>
<dbReference type="InterPro" id="IPR011009">
    <property type="entry name" value="Kinase-like_dom_sf"/>
</dbReference>
<dbReference type="AlphaFoldDB" id="A0A8C4PNQ7"/>
<dbReference type="Ensembl" id="ENSEAST00005020987.2">
    <property type="protein sequence ID" value="ENSEASP00005019340.2"/>
    <property type="gene ID" value="ENSEASG00005013295.2"/>
</dbReference>
<reference evidence="1" key="3">
    <citation type="submission" date="2025-09" db="UniProtKB">
        <authorList>
            <consortium name="Ensembl"/>
        </authorList>
    </citation>
    <scope>IDENTIFICATION</scope>
</reference>
<protein>
    <submittedName>
        <fullName evidence="1">Uncharacterized protein</fullName>
    </submittedName>
</protein>
<name>A0A8C4PNQ7_EQUAS</name>
<dbReference type="SUPFAM" id="SSF56112">
    <property type="entry name" value="Protein kinase-like (PK-like)"/>
    <property type="match status" value="1"/>
</dbReference>
<evidence type="ECO:0000313" key="1">
    <source>
        <dbReference type="Ensembl" id="ENSEASP00005019340.2"/>
    </source>
</evidence>
<reference evidence="1" key="2">
    <citation type="submission" date="2025-08" db="UniProtKB">
        <authorList>
            <consortium name="Ensembl"/>
        </authorList>
    </citation>
    <scope>IDENTIFICATION</scope>
</reference>
<sequence length="72" mass="7787">LTPLPYPICPATVSLVNIVPKLNATGRDLLQILLECNPTQHISAEEAQQQPCFSNLSPQASGPHAPGWSWLI</sequence>
<evidence type="ECO:0000313" key="2">
    <source>
        <dbReference type="Proteomes" id="UP000694387"/>
    </source>
</evidence>
<accession>A0A8C4PNQ7</accession>
<reference evidence="1 2" key="1">
    <citation type="journal article" date="2020" name="Nat. Commun.">
        <title>Donkey genomes provide new insights into domestication and selection for coat color.</title>
        <authorList>
            <person name="Wang"/>
            <person name="C."/>
            <person name="Li"/>
            <person name="H."/>
            <person name="Guo"/>
            <person name="Y."/>
            <person name="Huang"/>
            <person name="J."/>
            <person name="Sun"/>
            <person name="Y."/>
            <person name="Min"/>
            <person name="J."/>
            <person name="Wang"/>
            <person name="J."/>
            <person name="Fang"/>
            <person name="X."/>
            <person name="Zhao"/>
            <person name="Z."/>
            <person name="Wang"/>
            <person name="S."/>
            <person name="Zhang"/>
            <person name="Y."/>
            <person name="Liu"/>
            <person name="Q."/>
            <person name="Jiang"/>
            <person name="Q."/>
            <person name="Wang"/>
            <person name="X."/>
            <person name="Guo"/>
            <person name="Y."/>
            <person name="Yang"/>
            <person name="C."/>
            <person name="Wang"/>
            <person name="Y."/>
            <person name="Tian"/>
            <person name="F."/>
            <person name="Zhuang"/>
            <person name="G."/>
            <person name="Fan"/>
            <person name="Y."/>
            <person name="Gao"/>
            <person name="Q."/>
            <person name="Li"/>
            <person name="Y."/>
            <person name="Ju"/>
            <person name="Z."/>
            <person name="Li"/>
            <person name="J."/>
            <person name="Li"/>
            <person name="R."/>
            <person name="Hou"/>
            <person name="M."/>
            <person name="Yang"/>
            <person name="G."/>
            <person name="Liu"/>
            <person name="G."/>
            <person name="Liu"/>
            <person name="W."/>
            <person name="Guo"/>
            <person name="J."/>
            <person name="Pan"/>
            <person name="S."/>
            <person name="Fan"/>
            <person name="G."/>
            <person name="Zhang"/>
            <person name="W."/>
            <person name="Zhang"/>
            <person name="R."/>
            <person name="Yu"/>
            <person name="J."/>
            <person name="Zhang"/>
            <person name="X."/>
            <person name="Yin"/>
            <person name="Q."/>
            <person name="Ji"/>
            <person name="C."/>
            <person name="Jin"/>
            <person name="Y."/>
            <person name="Yue"/>
            <person name="G."/>
            <person name="Liu"/>
            <person name="M."/>
            <person name="Xu"/>
            <person name="J."/>
            <person name="Liu"/>
            <person name="S."/>
            <person name="Jordana"/>
            <person name="J."/>
            <person name="Noce"/>
            <person name="A."/>
            <person name="Amills"/>
            <person name="M."/>
            <person name="Wu"/>
            <person name="D.D."/>
            <person name="Li"/>
            <person name="S."/>
            <person name="Zhou"/>
            <person name="X. and Zhong"/>
            <person name="J."/>
        </authorList>
    </citation>
    <scope>NUCLEOTIDE SEQUENCE [LARGE SCALE GENOMIC DNA]</scope>
</reference>
<dbReference type="Proteomes" id="UP000694387">
    <property type="component" value="Chromosome 21"/>
</dbReference>
<keyword evidence="2" id="KW-1185">Reference proteome</keyword>